<comment type="caution">
    <text evidence="2">The sequence shown here is derived from an EMBL/GenBank/DDBJ whole genome shotgun (WGS) entry which is preliminary data.</text>
</comment>
<dbReference type="PANTHER" id="PTHR42966">
    <property type="entry name" value="N-ACETYLNEURAMINATE SYNTHASE"/>
    <property type="match status" value="1"/>
</dbReference>
<evidence type="ECO:0000259" key="1">
    <source>
        <dbReference type="PROSITE" id="PS50844"/>
    </source>
</evidence>
<dbReference type="SUPFAM" id="SSF51569">
    <property type="entry name" value="Aldolase"/>
    <property type="match status" value="1"/>
</dbReference>
<sequence length="363" mass="39281">MNTVKGIRIASGRHIGPGEPCFIVAEIGNNHQGDLSIARDMVYAAAAAGADAVKFQKRDMDCLFTRAGKEAPYGGKHSFGPTYGEHRLALELGIEAMAELKALSEKLGLVFFASAWDLVSAREMLDLGMEIFKVCSADLVNIPLLRLVGEAEVPVIMSTGMSDWQDVDVAVAEMRRYHERMVLLHCNSSYPCPDELVGLPVMNAMAKRYSLPVGYSGHETGLGPSIAAVAMGACVVERHFTLDRSQRGTDHQASLEPGHFAGLCAMIRETEAALRLRKKQVCPTERSSAAKLRKSIVFARDLPAGHVLSQADITVKCPGTGISPVQWDEVLGSRLTRSVLCEELVDWDALAVDQPSATMSGRS</sequence>
<dbReference type="GO" id="GO:0047444">
    <property type="term" value="F:N-acylneuraminate-9-phosphate synthase activity"/>
    <property type="evidence" value="ECO:0007669"/>
    <property type="project" value="TreeGrafter"/>
</dbReference>
<feature type="domain" description="AFP-like" evidence="1">
    <location>
        <begin position="295"/>
        <end position="353"/>
    </location>
</feature>
<reference evidence="2 3" key="1">
    <citation type="submission" date="2020-02" db="EMBL/GenBank/DDBJ databases">
        <title>Comparative genomics of sulfur disproportionating microorganisms.</title>
        <authorList>
            <person name="Ward L.M."/>
            <person name="Bertran E."/>
            <person name="Johnston D.T."/>
        </authorList>
    </citation>
    <scope>NUCLEOTIDE SEQUENCE [LARGE SCALE GENOMIC DNA]</scope>
    <source>
        <strain evidence="2 3">DSM 3696</strain>
    </source>
</reference>
<organism evidence="2 3">
    <name type="scientific">Desulfolutivibrio sulfodismutans</name>
    <dbReference type="NCBI Taxonomy" id="63561"/>
    <lineage>
        <taxon>Bacteria</taxon>
        <taxon>Pseudomonadati</taxon>
        <taxon>Thermodesulfobacteriota</taxon>
        <taxon>Desulfovibrionia</taxon>
        <taxon>Desulfovibrionales</taxon>
        <taxon>Desulfovibrionaceae</taxon>
        <taxon>Desulfolutivibrio</taxon>
    </lineage>
</organism>
<gene>
    <name evidence="2" type="ORF">G3N56_06950</name>
</gene>
<proteinExistence type="predicted"/>
<dbReference type="Gene3D" id="3.90.1210.10">
    <property type="entry name" value="Antifreeze-like/N-acetylneuraminic acid synthase C-terminal domain"/>
    <property type="match status" value="1"/>
</dbReference>
<dbReference type="PANTHER" id="PTHR42966:SF1">
    <property type="entry name" value="SIALIC ACID SYNTHASE"/>
    <property type="match status" value="1"/>
</dbReference>
<accession>A0A7K3NJX4</accession>
<dbReference type="InterPro" id="IPR057736">
    <property type="entry name" value="SAF_PseI/NeuA/NeuB"/>
</dbReference>
<keyword evidence="3" id="KW-1185">Reference proteome</keyword>
<dbReference type="PROSITE" id="PS50844">
    <property type="entry name" value="AFP_LIKE"/>
    <property type="match status" value="1"/>
</dbReference>
<dbReference type="Pfam" id="PF08666">
    <property type="entry name" value="SAF"/>
    <property type="match status" value="1"/>
</dbReference>
<dbReference type="InterPro" id="IPR006190">
    <property type="entry name" value="SAF_AFP_Neu5Ac"/>
</dbReference>
<dbReference type="InterPro" id="IPR013974">
    <property type="entry name" value="SAF"/>
</dbReference>
<dbReference type="SUPFAM" id="SSF51269">
    <property type="entry name" value="AFP III-like domain"/>
    <property type="match status" value="1"/>
</dbReference>
<dbReference type="InterPro" id="IPR013785">
    <property type="entry name" value="Aldolase_TIM"/>
</dbReference>
<dbReference type="InterPro" id="IPR051690">
    <property type="entry name" value="PseI-like"/>
</dbReference>
<evidence type="ECO:0000313" key="3">
    <source>
        <dbReference type="Proteomes" id="UP000469724"/>
    </source>
</evidence>
<dbReference type="GO" id="GO:0016051">
    <property type="term" value="P:carbohydrate biosynthetic process"/>
    <property type="evidence" value="ECO:0007669"/>
    <property type="project" value="InterPro"/>
</dbReference>
<dbReference type="AlphaFoldDB" id="A0A7K3NJX4"/>
<dbReference type="Gene3D" id="3.20.20.70">
    <property type="entry name" value="Aldolase class I"/>
    <property type="match status" value="1"/>
</dbReference>
<dbReference type="Proteomes" id="UP000469724">
    <property type="component" value="Unassembled WGS sequence"/>
</dbReference>
<protein>
    <submittedName>
        <fullName evidence="2">N-acylneuraminate-9-phosphate synthase</fullName>
    </submittedName>
</protein>
<dbReference type="RefSeq" id="WP_163301530.1">
    <property type="nucleotide sequence ID" value="NZ_JAAGRQ010000020.1"/>
</dbReference>
<name>A0A7K3NJX4_9BACT</name>
<dbReference type="InterPro" id="IPR036732">
    <property type="entry name" value="AFP_Neu5c_C_sf"/>
</dbReference>
<dbReference type="InterPro" id="IPR013132">
    <property type="entry name" value="PseI/NeuA/B-like_N"/>
</dbReference>
<dbReference type="CDD" id="cd11615">
    <property type="entry name" value="SAF_NeuB_like"/>
    <property type="match status" value="1"/>
</dbReference>
<dbReference type="SMART" id="SM00858">
    <property type="entry name" value="SAF"/>
    <property type="match status" value="1"/>
</dbReference>
<dbReference type="Pfam" id="PF03102">
    <property type="entry name" value="NeuB"/>
    <property type="match status" value="1"/>
</dbReference>
<dbReference type="EMBL" id="JAAGRQ010000020">
    <property type="protein sequence ID" value="NDY56480.1"/>
    <property type="molecule type" value="Genomic_DNA"/>
</dbReference>
<evidence type="ECO:0000313" key="2">
    <source>
        <dbReference type="EMBL" id="NDY56480.1"/>
    </source>
</evidence>